<feature type="compositionally biased region" description="Basic and acidic residues" evidence="1">
    <location>
        <begin position="23"/>
        <end position="37"/>
    </location>
</feature>
<sequence>MSKEKKQDAEVAPEQPVEEEVVSEERGPLGKAWDEAQGKGKSEHLNIIIVGWQKSGQIVLGRFVKAEPLAESKFGTVVQRYILETDAGLVSCVLGATADKELLPKLAVGDLLRIHYQGKRELGDGRSVNVFDIQRAPAS</sequence>
<evidence type="ECO:0000256" key="1">
    <source>
        <dbReference type="SAM" id="MobiDB-lite"/>
    </source>
</evidence>
<reference evidence="2" key="1">
    <citation type="journal article" date="2014" name="Front. Microbiol.">
        <title>High frequency of phylogenetically diverse reductive dehalogenase-homologous genes in deep subseafloor sedimentary metagenomes.</title>
        <authorList>
            <person name="Kawai M."/>
            <person name="Futagami T."/>
            <person name="Toyoda A."/>
            <person name="Takaki Y."/>
            <person name="Nishi S."/>
            <person name="Hori S."/>
            <person name="Arai W."/>
            <person name="Tsubouchi T."/>
            <person name="Morono Y."/>
            <person name="Uchiyama I."/>
            <person name="Ito T."/>
            <person name="Fujiyama A."/>
            <person name="Inagaki F."/>
            <person name="Takami H."/>
        </authorList>
    </citation>
    <scope>NUCLEOTIDE SEQUENCE</scope>
    <source>
        <strain evidence="2">Expedition CK06-06</strain>
    </source>
</reference>
<organism evidence="2">
    <name type="scientific">marine sediment metagenome</name>
    <dbReference type="NCBI Taxonomy" id="412755"/>
    <lineage>
        <taxon>unclassified sequences</taxon>
        <taxon>metagenomes</taxon>
        <taxon>ecological metagenomes</taxon>
    </lineage>
</organism>
<protein>
    <recommendedName>
        <fullName evidence="3">OB domain-containing protein</fullName>
    </recommendedName>
</protein>
<feature type="region of interest" description="Disordered" evidence="1">
    <location>
        <begin position="1"/>
        <end position="37"/>
    </location>
</feature>
<comment type="caution">
    <text evidence="2">The sequence shown here is derived from an EMBL/GenBank/DDBJ whole genome shotgun (WGS) entry which is preliminary data.</text>
</comment>
<accession>X1JUY4</accession>
<evidence type="ECO:0008006" key="3">
    <source>
        <dbReference type="Google" id="ProtNLM"/>
    </source>
</evidence>
<proteinExistence type="predicted"/>
<evidence type="ECO:0000313" key="2">
    <source>
        <dbReference type="EMBL" id="GAH82074.1"/>
    </source>
</evidence>
<dbReference type="AlphaFoldDB" id="X1JUY4"/>
<name>X1JUY4_9ZZZZ</name>
<gene>
    <name evidence="2" type="ORF">S03H2_63092</name>
</gene>
<dbReference type="EMBL" id="BARU01040847">
    <property type="protein sequence ID" value="GAH82074.1"/>
    <property type="molecule type" value="Genomic_DNA"/>
</dbReference>